<dbReference type="WBParaSite" id="Gr19_v10_g642.t1">
    <property type="protein sequence ID" value="Gr19_v10_g642.t1"/>
    <property type="gene ID" value="Gr19_v10_g642"/>
</dbReference>
<reference evidence="2" key="1">
    <citation type="submission" date="2022-11" db="UniProtKB">
        <authorList>
            <consortium name="WormBaseParasite"/>
        </authorList>
    </citation>
    <scope>IDENTIFICATION</scope>
</reference>
<keyword evidence="1" id="KW-1185">Reference proteome</keyword>
<dbReference type="Proteomes" id="UP000887572">
    <property type="component" value="Unplaced"/>
</dbReference>
<organism evidence="1 2">
    <name type="scientific">Globodera rostochiensis</name>
    <name type="common">Golden nematode worm</name>
    <name type="synonym">Heterodera rostochiensis</name>
    <dbReference type="NCBI Taxonomy" id="31243"/>
    <lineage>
        <taxon>Eukaryota</taxon>
        <taxon>Metazoa</taxon>
        <taxon>Ecdysozoa</taxon>
        <taxon>Nematoda</taxon>
        <taxon>Chromadorea</taxon>
        <taxon>Rhabditida</taxon>
        <taxon>Tylenchina</taxon>
        <taxon>Tylenchomorpha</taxon>
        <taxon>Tylenchoidea</taxon>
        <taxon>Heteroderidae</taxon>
        <taxon>Heteroderinae</taxon>
        <taxon>Globodera</taxon>
    </lineage>
</organism>
<protein>
    <submittedName>
        <fullName evidence="2">Uncharacterized protein</fullName>
    </submittedName>
</protein>
<evidence type="ECO:0000313" key="2">
    <source>
        <dbReference type="WBParaSite" id="Gr19_v10_g642.t1"/>
    </source>
</evidence>
<evidence type="ECO:0000313" key="1">
    <source>
        <dbReference type="Proteomes" id="UP000887572"/>
    </source>
</evidence>
<sequence length="127" mass="14487">MLVPVVSAVLITAINKDNKFDIKIDNMANKVDFKITIKPAAKDQEVKKLTAELCEANGMIRRLQGSMFRAILDLSGNEQIRPKKRMRVTKTEYDEGVLAFRKELAVTQPSRKYDFIELSDWQRAPCA</sequence>
<dbReference type="AlphaFoldDB" id="A0A914I0R1"/>
<proteinExistence type="predicted"/>
<name>A0A914I0R1_GLORO</name>
<accession>A0A914I0R1</accession>